<dbReference type="RefSeq" id="WP_124761797.1">
    <property type="nucleotide sequence ID" value="NZ_JAFBDY010000001.1"/>
</dbReference>
<organism evidence="1 2">
    <name type="scientific">Lysinibacillus composti</name>
    <dbReference type="NCBI Taxonomy" id="720633"/>
    <lineage>
        <taxon>Bacteria</taxon>
        <taxon>Bacillati</taxon>
        <taxon>Bacillota</taxon>
        <taxon>Bacilli</taxon>
        <taxon>Bacillales</taxon>
        <taxon>Bacillaceae</taxon>
        <taxon>Lysinibacillus</taxon>
    </lineage>
</organism>
<proteinExistence type="predicted"/>
<keyword evidence="2" id="KW-1185">Reference proteome</keyword>
<evidence type="ECO:0000313" key="1">
    <source>
        <dbReference type="EMBL" id="RQW76198.1"/>
    </source>
</evidence>
<comment type="caution">
    <text evidence="1">The sequence shown here is derived from an EMBL/GenBank/DDBJ whole genome shotgun (WGS) entry which is preliminary data.</text>
</comment>
<dbReference type="OrthoDB" id="1911337at2"/>
<accession>A0A3N9ULM8</accession>
<name>A0A3N9ULM8_9BACI</name>
<dbReference type="EMBL" id="RRCT01000001">
    <property type="protein sequence ID" value="RQW76198.1"/>
    <property type="molecule type" value="Genomic_DNA"/>
</dbReference>
<protein>
    <submittedName>
        <fullName evidence="1">Uncharacterized protein</fullName>
    </submittedName>
</protein>
<dbReference type="Proteomes" id="UP000274033">
    <property type="component" value="Unassembled WGS sequence"/>
</dbReference>
<evidence type="ECO:0000313" key="2">
    <source>
        <dbReference type="Proteomes" id="UP000274033"/>
    </source>
</evidence>
<dbReference type="AlphaFoldDB" id="A0A3N9ULM8"/>
<sequence>MPWQYKLSYLMGQPIGISFINGQGTSGVLCKEFDGKIQIIEYLYNTQFAIKQYDKEIIQDIHGFPSCQKQPRLH</sequence>
<gene>
    <name evidence="1" type="ORF">EBB45_01215</name>
</gene>
<reference evidence="1 2" key="1">
    <citation type="journal article" date="2013" name="J. Microbiol.">
        <title>Lysinibacillus chungkukjangi sp. nov., isolated from Chungkukjang, Korean fermented soybean food.</title>
        <authorList>
            <person name="Kim S.J."/>
            <person name="Jang Y.H."/>
            <person name="Hamada M."/>
            <person name="Ahn J.H."/>
            <person name="Weon H.Y."/>
            <person name="Suzuki K."/>
            <person name="Whang K.S."/>
            <person name="Kwon S.W."/>
        </authorList>
    </citation>
    <scope>NUCLEOTIDE SEQUENCE [LARGE SCALE GENOMIC DNA]</scope>
    <source>
        <strain evidence="1 2">MCCC 1A12701</strain>
    </source>
</reference>